<dbReference type="AlphaFoldDB" id="A0A5J5J049"/>
<feature type="region of interest" description="Disordered" evidence="1">
    <location>
        <begin position="308"/>
        <end position="330"/>
    </location>
</feature>
<keyword evidence="4" id="KW-1185">Reference proteome</keyword>
<comment type="caution">
    <text evidence="3">The sequence shown here is derived from an EMBL/GenBank/DDBJ whole genome shotgun (WGS) entry which is preliminary data.</text>
</comment>
<evidence type="ECO:0000313" key="3">
    <source>
        <dbReference type="EMBL" id="KAA9108022.1"/>
    </source>
</evidence>
<feature type="domain" description="Cupin type-2" evidence="2">
    <location>
        <begin position="71"/>
        <end position="102"/>
    </location>
</feature>
<dbReference type="PANTHER" id="PTHR36440:SF1">
    <property type="entry name" value="PUTATIVE (AFU_ORTHOLOGUE AFUA_8G07350)-RELATED"/>
    <property type="match status" value="1"/>
</dbReference>
<evidence type="ECO:0000313" key="4">
    <source>
        <dbReference type="Proteomes" id="UP000325827"/>
    </source>
</evidence>
<dbReference type="OrthoDB" id="122936at2"/>
<sequence>MTPRRTVVRSSCWRPRCFLSCTSVWPDPGMIPGMRIVSAGERTAYWSEGTRSEIVLAGGDDDGSLAVLAEVLPPGQGPPLHSHPQDETFIVLSGTLTVWSIRVEELDDTGDPWTPALLARGIRCEAGGVVRVPGGRAHCYRVDGVRPAEVIVLSHPSGLEEWTRAFGVPATGPGLPPDGFTAPQSDRARMVAFSASVGVRRHGPPAPLAAAQDDALAAPDRIESLPLRAGVSHGLRLSTDAVYLVVEGRADFVAGGERHPLDAGGCVRVPAGVAHVWTAGAGAGAVVLVLDGDGIDGDGLDKDVLDGDGLDGDGLGPDPAGARPTRAVFR</sequence>
<gene>
    <name evidence="3" type="ORF">F6B43_11435</name>
</gene>
<organism evidence="3 4">
    <name type="scientific">Microbacterium rhizomatis</name>
    <dbReference type="NCBI Taxonomy" id="1631477"/>
    <lineage>
        <taxon>Bacteria</taxon>
        <taxon>Bacillati</taxon>
        <taxon>Actinomycetota</taxon>
        <taxon>Actinomycetes</taxon>
        <taxon>Micrococcales</taxon>
        <taxon>Microbacteriaceae</taxon>
        <taxon>Microbacterium</taxon>
    </lineage>
</organism>
<dbReference type="Gene3D" id="2.60.120.10">
    <property type="entry name" value="Jelly Rolls"/>
    <property type="match status" value="2"/>
</dbReference>
<dbReference type="InterPro" id="IPR011051">
    <property type="entry name" value="RmlC_Cupin_sf"/>
</dbReference>
<accession>A0A5J5J049</accession>
<dbReference type="EMBL" id="VYSA01000002">
    <property type="protein sequence ID" value="KAA9108022.1"/>
    <property type="molecule type" value="Genomic_DNA"/>
</dbReference>
<dbReference type="InterPro" id="IPR013096">
    <property type="entry name" value="Cupin_2"/>
</dbReference>
<evidence type="ECO:0000256" key="1">
    <source>
        <dbReference type="SAM" id="MobiDB-lite"/>
    </source>
</evidence>
<evidence type="ECO:0000259" key="2">
    <source>
        <dbReference type="Pfam" id="PF07883"/>
    </source>
</evidence>
<dbReference type="PANTHER" id="PTHR36440">
    <property type="entry name" value="PUTATIVE (AFU_ORTHOLOGUE AFUA_8G07350)-RELATED"/>
    <property type="match status" value="1"/>
</dbReference>
<dbReference type="Pfam" id="PF07883">
    <property type="entry name" value="Cupin_2"/>
    <property type="match status" value="1"/>
</dbReference>
<reference evidence="4" key="1">
    <citation type="submission" date="2019-09" db="EMBL/GenBank/DDBJ databases">
        <title>Mumia zhuanghuii sp. nov. isolated from the intestinal contents of plateau pika (Ochotona curzoniae) in the Qinghai-Tibet plateau of China.</title>
        <authorList>
            <person name="Tian Z."/>
        </authorList>
    </citation>
    <scope>NUCLEOTIDE SEQUENCE [LARGE SCALE GENOMIC DNA]</scope>
    <source>
        <strain evidence="4">JCM 30598</strain>
    </source>
</reference>
<dbReference type="InterPro" id="IPR053146">
    <property type="entry name" value="QDO-like"/>
</dbReference>
<proteinExistence type="predicted"/>
<dbReference type="InterPro" id="IPR014710">
    <property type="entry name" value="RmlC-like_jellyroll"/>
</dbReference>
<protein>
    <submittedName>
        <fullName evidence="3">Cupin domain-containing protein</fullName>
    </submittedName>
</protein>
<dbReference type="Proteomes" id="UP000325827">
    <property type="component" value="Unassembled WGS sequence"/>
</dbReference>
<name>A0A5J5J049_9MICO</name>
<dbReference type="SUPFAM" id="SSF51182">
    <property type="entry name" value="RmlC-like cupins"/>
    <property type="match status" value="1"/>
</dbReference>